<gene>
    <name evidence="1" type="ORF">ACFFU9_11480</name>
</gene>
<sequence length="749" mass="83016">MKLTNVQSKLVLVFLFCLALLPLRGFSGNIIDTTDYSYWRKLAKTSKMFSAMKVSAITIANQGDGETRDVMGANALAYILDPANKRKYIQGIKDKFETRIRTMEIGTGAATSSVRSHELFYALLALDVIRYDLDAAVLSEYESWLEAKSMALVIGKWDPHGWAMRMLYYKYIGDETEFKKAKKEFDIGLSEHYMPNDGVSPAGNGYCVQRWNSIERAVKNMTPDIMEYMGYHEYYTNPGIVGLKEFMYGYAVAPFGRILLYGDSRNTESQKPWDIEEGNIILSPNIVSAARFSPEAYKYAMWVLREGAGVSEGVLKGHLSNYLIMAGTAENNNPIEFNTDDAVMAPSRLFENYAALITDTQSTDALYMSMQNLKGNTEYHTNYETNALALAGYGEILLRNAGYDGPNNDVTIDGVTATFDFIHSNSESANTLMIGGKRHTSKVGNGIVEGFVGQNIEYFRGSSSEAISGTHLRDVVFVQPSNGVNGYYVVMDHVTTDTVEDNVNVVWHPNAATLNTIQNTTEYFSEIKIEKGNTGPRLYSDNNVTLTTFLGTTPASVELKKTANQDRSGFAFVSDYMYANYNTNNQQADILTVLFPGDKTHKTGDLKRIIAGDYTGTEIIQEKIVDVALTSGGTSLETNKTESFQGENVVYRKLAGKLVSYFVKGESFKSEQDIQIGFKSDASVALYMNIANDVKGMSGKIISSETHVTFYSPDITSIRLDGENVSVDNSVPNAIRVKIPEGTYAIELL</sequence>
<accession>A0ABV5FD32</accession>
<organism evidence="1 2">
    <name type="scientific">Mariniflexile ostreae</name>
    <dbReference type="NCBI Taxonomy" id="1520892"/>
    <lineage>
        <taxon>Bacteria</taxon>
        <taxon>Pseudomonadati</taxon>
        <taxon>Bacteroidota</taxon>
        <taxon>Flavobacteriia</taxon>
        <taxon>Flavobacteriales</taxon>
        <taxon>Flavobacteriaceae</taxon>
        <taxon>Mariniflexile</taxon>
    </lineage>
</organism>
<evidence type="ECO:0000313" key="2">
    <source>
        <dbReference type="Proteomes" id="UP001589585"/>
    </source>
</evidence>
<proteinExistence type="predicted"/>
<keyword evidence="2" id="KW-1185">Reference proteome</keyword>
<protein>
    <submittedName>
        <fullName evidence="1">Uncharacterized protein</fullName>
    </submittedName>
</protein>
<reference evidence="1 2" key="1">
    <citation type="submission" date="2024-09" db="EMBL/GenBank/DDBJ databases">
        <authorList>
            <person name="Sun Q."/>
            <person name="Mori K."/>
        </authorList>
    </citation>
    <scope>NUCLEOTIDE SEQUENCE [LARGE SCALE GENOMIC DNA]</scope>
    <source>
        <strain evidence="1 2">CECT 8622</strain>
    </source>
</reference>
<dbReference type="Proteomes" id="UP001589585">
    <property type="component" value="Unassembled WGS sequence"/>
</dbReference>
<comment type="caution">
    <text evidence="1">The sequence shown here is derived from an EMBL/GenBank/DDBJ whole genome shotgun (WGS) entry which is preliminary data.</text>
</comment>
<dbReference type="RefSeq" id="WP_379861585.1">
    <property type="nucleotide sequence ID" value="NZ_JBHMFC010000074.1"/>
</dbReference>
<dbReference type="EMBL" id="JBHMFC010000074">
    <property type="protein sequence ID" value="MFB9057360.1"/>
    <property type="molecule type" value="Genomic_DNA"/>
</dbReference>
<evidence type="ECO:0000313" key="1">
    <source>
        <dbReference type="EMBL" id="MFB9057360.1"/>
    </source>
</evidence>
<dbReference type="Gene3D" id="2.70.98.70">
    <property type="match status" value="1"/>
</dbReference>
<name>A0ABV5FD32_9FLAO</name>